<feature type="domain" description="Thoeris protein ThsB TIR-like" evidence="1">
    <location>
        <begin position="11"/>
        <end position="69"/>
    </location>
</feature>
<dbReference type="Pfam" id="PF08937">
    <property type="entry name" value="ThsB_TIR"/>
    <property type="match status" value="1"/>
</dbReference>
<accession>A0A1W1I4Y0</accession>
<dbReference type="InterPro" id="IPR036490">
    <property type="entry name" value="ThsB_TIR-like_sf"/>
</dbReference>
<sequence>MLSGQSVFPDSPFEFKDASVKDHLTGDWQEKVRRKMDNIDVVIVLCGERTHTARGVAAELTIAQEKDKSYFLLAAYGDKQCTRPTSAKSTDKLYNWTWENLKTLIDGGR</sequence>
<keyword evidence="3" id="KW-1185">Reference proteome</keyword>
<name>A0A1W1I4Y0_9BACT</name>
<dbReference type="EMBL" id="LT828648">
    <property type="protein sequence ID" value="SLM48056.1"/>
    <property type="molecule type" value="Genomic_DNA"/>
</dbReference>
<dbReference type="KEGG" id="nja:NSJP_1884"/>
<dbReference type="AlphaFoldDB" id="A0A1W1I4Y0"/>
<evidence type="ECO:0000313" key="2">
    <source>
        <dbReference type="EMBL" id="SLM48056.1"/>
    </source>
</evidence>
<dbReference type="Gene3D" id="3.40.50.9200">
    <property type="entry name" value="Hypothetical protein MTH538"/>
    <property type="match status" value="1"/>
</dbReference>
<reference evidence="2 3" key="1">
    <citation type="submission" date="2017-03" db="EMBL/GenBank/DDBJ databases">
        <authorList>
            <person name="Afonso C.L."/>
            <person name="Miller P.J."/>
            <person name="Scott M.A."/>
            <person name="Spackman E."/>
            <person name="Goraichik I."/>
            <person name="Dimitrov K.M."/>
            <person name="Suarez D.L."/>
            <person name="Swayne D.E."/>
        </authorList>
    </citation>
    <scope>NUCLEOTIDE SEQUENCE [LARGE SCALE GENOMIC DNA]</scope>
    <source>
        <strain evidence="2">Genome sequencing of Nitrospira japonica strain NJ11</strain>
    </source>
</reference>
<dbReference type="STRING" id="1325564.NSJP_1884"/>
<organism evidence="2 3">
    <name type="scientific">Nitrospira japonica</name>
    <dbReference type="NCBI Taxonomy" id="1325564"/>
    <lineage>
        <taxon>Bacteria</taxon>
        <taxon>Pseudomonadati</taxon>
        <taxon>Nitrospirota</taxon>
        <taxon>Nitrospiria</taxon>
        <taxon>Nitrospirales</taxon>
        <taxon>Nitrospiraceae</taxon>
        <taxon>Nitrospira</taxon>
    </lineage>
</organism>
<dbReference type="OrthoDB" id="9809731at2"/>
<proteinExistence type="predicted"/>
<dbReference type="RefSeq" id="WP_080886503.1">
    <property type="nucleotide sequence ID" value="NZ_LT828648.1"/>
</dbReference>
<protein>
    <recommendedName>
        <fullName evidence="1">Thoeris protein ThsB TIR-like domain-containing protein</fullName>
    </recommendedName>
</protein>
<evidence type="ECO:0000259" key="1">
    <source>
        <dbReference type="Pfam" id="PF08937"/>
    </source>
</evidence>
<dbReference type="SUPFAM" id="SSF52206">
    <property type="entry name" value="Hypothetical protein MTH538"/>
    <property type="match status" value="1"/>
</dbReference>
<gene>
    <name evidence="2" type="ORF">NSJP_1884</name>
</gene>
<dbReference type="Proteomes" id="UP000192042">
    <property type="component" value="Chromosome I"/>
</dbReference>
<dbReference type="InterPro" id="IPR015032">
    <property type="entry name" value="ThsB__TIR-like_domain"/>
</dbReference>
<evidence type="ECO:0000313" key="3">
    <source>
        <dbReference type="Proteomes" id="UP000192042"/>
    </source>
</evidence>